<reference evidence="4 5" key="1">
    <citation type="submission" date="2017-03" db="EMBL/GenBank/DDBJ databases">
        <title>Widespread Adenine N6-methylation of Active Genes in Fungi.</title>
        <authorList>
            <consortium name="DOE Joint Genome Institute"/>
            <person name="Mondo S.J."/>
            <person name="Dannebaum R.O."/>
            <person name="Kuo R.C."/>
            <person name="Louie K.B."/>
            <person name="Bewick A.J."/>
            <person name="Labutti K."/>
            <person name="Haridas S."/>
            <person name="Kuo A."/>
            <person name="Salamov A."/>
            <person name="Ahrendt S.R."/>
            <person name="Lau R."/>
            <person name="Bowen B.P."/>
            <person name="Lipzen A."/>
            <person name="Sullivan W."/>
            <person name="Andreopoulos W.B."/>
            <person name="Clum A."/>
            <person name="Lindquist E."/>
            <person name="Daum C."/>
            <person name="Northen T.R."/>
            <person name="Ramamoorthy G."/>
            <person name="Schmitz R.J."/>
            <person name="Gryganskyi A."/>
            <person name="Culley D."/>
            <person name="Magnuson J."/>
            <person name="James T.Y."/>
            <person name="O'Malley M.A."/>
            <person name="Stajich J.E."/>
            <person name="Spatafora J.W."/>
            <person name="Visel A."/>
            <person name="Grigoriev I.V."/>
        </authorList>
    </citation>
    <scope>NUCLEOTIDE SEQUENCE [LARGE SCALE GENOMIC DNA]</scope>
    <source>
        <strain evidence="4 5">NRRL Y-17943</strain>
    </source>
</reference>
<feature type="domain" description="TTI1 C-terminal TPR" evidence="3">
    <location>
        <begin position="746"/>
        <end position="1023"/>
    </location>
</feature>
<organism evidence="4 5">
    <name type="scientific">Kockovaella imperatae</name>
    <dbReference type="NCBI Taxonomy" id="4999"/>
    <lineage>
        <taxon>Eukaryota</taxon>
        <taxon>Fungi</taxon>
        <taxon>Dikarya</taxon>
        <taxon>Basidiomycota</taxon>
        <taxon>Agaricomycotina</taxon>
        <taxon>Tremellomycetes</taxon>
        <taxon>Tremellales</taxon>
        <taxon>Cuniculitremaceae</taxon>
        <taxon>Kockovaella</taxon>
    </lineage>
</organism>
<dbReference type="STRING" id="4999.A0A1Y1UNZ7"/>
<dbReference type="RefSeq" id="XP_021873507.1">
    <property type="nucleotide sequence ID" value="XM_022013876.1"/>
</dbReference>
<dbReference type="Pfam" id="PF24176">
    <property type="entry name" value="TPR_TTI1_2nd"/>
    <property type="match status" value="1"/>
</dbReference>
<dbReference type="InterPro" id="IPR049362">
    <property type="entry name" value="TTI1_rpt"/>
</dbReference>
<dbReference type="EMBL" id="NBSH01000002">
    <property type="protein sequence ID" value="ORX39722.1"/>
    <property type="molecule type" value="Genomic_DNA"/>
</dbReference>
<sequence>MLNGAMSGHASVNHASSSRTPFQMLKPICVELMGLVSQPVTAFSPHTRLVRKLSADLKGVPLSLGLINYVVFPITQIIRRNDTLPGIFLEAVYALLAHVVDVWKTLPGGMDKVAWEQLWRFVARPVRGEKGKGVASDEQALALLSALLSPTHSHPTAAMRDLVKDAKSPLMPTLFQTVTMLLDTPTLPSFTLLRTVLKTYLGGQERVLAALLPGTVSSVARVISDLKGDVTEQALGLVGDVVSMTLGDDSLKRLGVLKATLDDLSQLDEWSPAPSISSTNDPFPPLSATYLEFTSTQLAKAILPMLSLSSSAVYQVRRAAGTLALKILTSCSESLPLLVPHCLTTVLLLSQDDLIPMETPLGDHEAVLLNILTDAIQTFPRLVLSQQDDQVERLAKVATAIAQLSPKPISHLLGPNGHIERWSGALLQCFEFGQPWTWRDENETAKRLTESAWQGPSMTGGSTMRLRHLESGKTYRAIKTMLGTMGHAADDAGLHTVEFLLKYRGSVARRVSALWVAQQVLGGIAEGQVSNEGRVSRATRKMAREMARTVGDETGKMSDADDMEDVPEPENDALVPAEHTRGIGTVSLLSRPIATPKENPQPNLLAQRSLLSALSVSSLALSSQLLGSLFRPLLLHALYHLLEHLASPQAIVQESANDAIHRVARNTDYPSVQVMILDNSDYVIHAVSQRLTHARLSSTAPLVLIAMVRLVGAEIVPMVHDIVDEIFDALDDFHGYETLTSGLLAVLVALIEVMADENEADGVSEARAKKLAEMRRVEKPPDPQRDFDRFEEWFQMRKRLIQEELDILAENVAAGSQTEAQTTAEPQAPEEIPPTRGQEVCAQIVDKSLHFVSHHSPFLRARVLALITRAVPVLAMGNREGDLLPLIDRSWTIILNRLEDLPYVVTEAAQLVAALCQHCGDFMGRRVLDQAWPKMKKILEVQQKADHFSAMIGSEWTVSFRLHIAILNTAKWIVEEVPVNDSLLWEMMVLFRPLLDRCAPQGIQDKAMEVYKCLGERDGDALWCVLAGQGMWSYLGKTDAPSLLNNI</sequence>
<comment type="caution">
    <text evidence="4">The sequence shown here is derived from an EMBL/GenBank/DDBJ whole genome shotgun (WGS) entry which is preliminary data.</text>
</comment>
<dbReference type="AlphaFoldDB" id="A0A1Y1UNZ7"/>
<keyword evidence="5" id="KW-1185">Reference proteome</keyword>
<gene>
    <name evidence="4" type="ORF">BD324DRAFT_597236</name>
</gene>
<dbReference type="OrthoDB" id="49511at2759"/>
<dbReference type="FunCoup" id="A0A1Y1UNZ7">
    <property type="interactions" value="502"/>
</dbReference>
<name>A0A1Y1UNZ7_9TREE</name>
<evidence type="ECO:0000259" key="2">
    <source>
        <dbReference type="Pfam" id="PF24173"/>
    </source>
</evidence>
<dbReference type="InterPro" id="IPR016024">
    <property type="entry name" value="ARM-type_fold"/>
</dbReference>
<protein>
    <recommendedName>
        <fullName evidence="6">Armadillo-type protein</fullName>
    </recommendedName>
</protein>
<evidence type="ECO:0000313" key="4">
    <source>
        <dbReference type="EMBL" id="ORX39722.1"/>
    </source>
</evidence>
<evidence type="ECO:0000259" key="3">
    <source>
        <dbReference type="Pfam" id="PF24181"/>
    </source>
</evidence>
<dbReference type="InterPro" id="IPR057566">
    <property type="entry name" value="TPR_TTI1_N"/>
</dbReference>
<dbReference type="Pfam" id="PF24181">
    <property type="entry name" value="TPR_TTI1_C"/>
    <property type="match status" value="1"/>
</dbReference>
<feature type="compositionally biased region" description="Polar residues" evidence="1">
    <location>
        <begin position="816"/>
        <end position="825"/>
    </location>
</feature>
<evidence type="ECO:0000313" key="5">
    <source>
        <dbReference type="Proteomes" id="UP000193218"/>
    </source>
</evidence>
<dbReference type="InterPro" id="IPR057567">
    <property type="entry name" value="TPR_TTI1_C"/>
</dbReference>
<proteinExistence type="predicted"/>
<dbReference type="Pfam" id="PF21547">
    <property type="entry name" value="TTI1"/>
    <property type="match status" value="1"/>
</dbReference>
<dbReference type="Proteomes" id="UP000193218">
    <property type="component" value="Unassembled WGS sequence"/>
</dbReference>
<feature type="region of interest" description="Disordered" evidence="1">
    <location>
        <begin position="816"/>
        <end position="836"/>
    </location>
</feature>
<dbReference type="Gene3D" id="1.25.10.10">
    <property type="entry name" value="Leucine-rich Repeat Variant"/>
    <property type="match status" value="1"/>
</dbReference>
<dbReference type="PANTHER" id="PTHR18460:SF3">
    <property type="entry name" value="TELO2-INTERACTING PROTEIN 1 HOMOLOG"/>
    <property type="match status" value="1"/>
</dbReference>
<accession>A0A1Y1UNZ7</accession>
<dbReference type="InterPro" id="IPR052587">
    <property type="entry name" value="TELO2-interacting_protein_1"/>
</dbReference>
<dbReference type="SUPFAM" id="SSF48371">
    <property type="entry name" value="ARM repeat"/>
    <property type="match status" value="1"/>
</dbReference>
<feature type="domain" description="TTI1 N-terminal TPR" evidence="2">
    <location>
        <begin position="22"/>
        <end position="353"/>
    </location>
</feature>
<dbReference type="InParanoid" id="A0A1Y1UNZ7"/>
<evidence type="ECO:0008006" key="6">
    <source>
        <dbReference type="Google" id="ProtNLM"/>
    </source>
</evidence>
<dbReference type="InterPro" id="IPR011989">
    <property type="entry name" value="ARM-like"/>
</dbReference>
<evidence type="ECO:0000256" key="1">
    <source>
        <dbReference type="SAM" id="MobiDB-lite"/>
    </source>
</evidence>
<dbReference type="Pfam" id="PF24173">
    <property type="entry name" value="TPR_TTI1_N"/>
    <property type="match status" value="1"/>
</dbReference>
<dbReference type="GeneID" id="33555684"/>
<dbReference type="PANTHER" id="PTHR18460">
    <property type="entry name" value="TEL2 INTERACTING PROTEIN 1 TTI1 FAMILY MEMBER"/>
    <property type="match status" value="1"/>
</dbReference>
<dbReference type="GO" id="GO:0005737">
    <property type="term" value="C:cytoplasm"/>
    <property type="evidence" value="ECO:0007669"/>
    <property type="project" value="TreeGrafter"/>
</dbReference>